<gene>
    <name evidence="5" type="ORF">ODALV1_LOCUS2070</name>
</gene>
<dbReference type="InterPro" id="IPR022423">
    <property type="entry name" value="Neurohypophysial_hormone_CS"/>
</dbReference>
<keyword evidence="2 4" id="KW-0732">Signal</keyword>
<dbReference type="PRINTS" id="PR00831">
    <property type="entry name" value="NEUROPHYSIN"/>
</dbReference>
<proteinExistence type="inferred from homology"/>
<comment type="similarity">
    <text evidence="1">Belongs to the vasopressin/oxytocin family.</text>
</comment>
<keyword evidence="3" id="KW-1015">Disulfide bond</keyword>
<keyword evidence="6" id="KW-1185">Reference proteome</keyword>
<dbReference type="Gene3D" id="2.60.9.10">
    <property type="entry name" value="Neurohypophysial hormone domain"/>
    <property type="match status" value="1"/>
</dbReference>
<dbReference type="Proteomes" id="UP001642540">
    <property type="component" value="Unassembled WGS sequence"/>
</dbReference>
<dbReference type="InterPro" id="IPR036387">
    <property type="entry name" value="Neurhyp_horm_dom_sf"/>
</dbReference>
<dbReference type="InterPro" id="IPR000981">
    <property type="entry name" value="Neurhyp_horm"/>
</dbReference>
<feature type="chain" id="PRO_5046805938" evidence="4">
    <location>
        <begin position="20"/>
        <end position="211"/>
    </location>
</feature>
<accession>A0ABP1PNQ3</accession>
<organism evidence="5 6">
    <name type="scientific">Orchesella dallaii</name>
    <dbReference type="NCBI Taxonomy" id="48710"/>
    <lineage>
        <taxon>Eukaryota</taxon>
        <taxon>Metazoa</taxon>
        <taxon>Ecdysozoa</taxon>
        <taxon>Arthropoda</taxon>
        <taxon>Hexapoda</taxon>
        <taxon>Collembola</taxon>
        <taxon>Entomobryomorpha</taxon>
        <taxon>Entomobryoidea</taxon>
        <taxon>Orchesellidae</taxon>
        <taxon>Orchesellinae</taxon>
        <taxon>Orchesella</taxon>
    </lineage>
</organism>
<name>A0ABP1PNQ3_9HEXA</name>
<evidence type="ECO:0000256" key="3">
    <source>
        <dbReference type="ARBA" id="ARBA00023157"/>
    </source>
</evidence>
<evidence type="ECO:0000256" key="2">
    <source>
        <dbReference type="ARBA" id="ARBA00022729"/>
    </source>
</evidence>
<comment type="caution">
    <text evidence="5">The sequence shown here is derived from an EMBL/GenBank/DDBJ whole genome shotgun (WGS) entry which is preliminary data.</text>
</comment>
<dbReference type="SUPFAM" id="SSF49606">
    <property type="entry name" value="Neurophysin II"/>
    <property type="match status" value="1"/>
</dbReference>
<evidence type="ECO:0000256" key="1">
    <source>
        <dbReference type="ARBA" id="ARBA00007369"/>
    </source>
</evidence>
<dbReference type="PROSITE" id="PS00264">
    <property type="entry name" value="NEUROHYPOPHYS_HORM"/>
    <property type="match status" value="1"/>
</dbReference>
<sequence length="211" mass="22496">MSLLHVVQFLILSVVCVSGCFITNCPPGGKRSESEEKTHQCVQCGPPGMGGRCYGPQICCSPQFGCLIGTPITTACQKETHSPSLCHNQAISCDGSGETGPVNGQCAALGVCCTPETCTLDDDCVTDHLVAIANAPKGHPVRHSPLLQHSEDGENAIPLAHGPIDSWFYRRLLHSKPKMLDSKIPSEMELAVMPQGPPFFPAGPPRLADYF</sequence>
<dbReference type="EMBL" id="CAXLJM020000007">
    <property type="protein sequence ID" value="CAL8072234.1"/>
    <property type="molecule type" value="Genomic_DNA"/>
</dbReference>
<evidence type="ECO:0000313" key="6">
    <source>
        <dbReference type="Proteomes" id="UP001642540"/>
    </source>
</evidence>
<dbReference type="Pfam" id="PF00184">
    <property type="entry name" value="Hormone_5"/>
    <property type="match status" value="1"/>
</dbReference>
<dbReference type="PANTHER" id="PTHR11681:SF5">
    <property type="entry name" value="ISOTOCIN"/>
    <property type="match status" value="1"/>
</dbReference>
<dbReference type="PANTHER" id="PTHR11681">
    <property type="entry name" value="NEUROPHYSIN"/>
    <property type="match status" value="1"/>
</dbReference>
<reference evidence="5 6" key="1">
    <citation type="submission" date="2024-08" db="EMBL/GenBank/DDBJ databases">
        <authorList>
            <person name="Cucini C."/>
            <person name="Frati F."/>
        </authorList>
    </citation>
    <scope>NUCLEOTIDE SEQUENCE [LARGE SCALE GENOMIC DNA]</scope>
</reference>
<evidence type="ECO:0000256" key="4">
    <source>
        <dbReference type="SAM" id="SignalP"/>
    </source>
</evidence>
<dbReference type="SMART" id="SM00003">
    <property type="entry name" value="NH"/>
    <property type="match status" value="1"/>
</dbReference>
<feature type="signal peptide" evidence="4">
    <location>
        <begin position="1"/>
        <end position="19"/>
    </location>
</feature>
<protein>
    <submittedName>
        <fullName evidence="5">Uncharacterized protein</fullName>
    </submittedName>
</protein>
<evidence type="ECO:0000313" key="5">
    <source>
        <dbReference type="EMBL" id="CAL8072234.1"/>
    </source>
</evidence>